<organism evidence="1 2">
    <name type="scientific">Eiseniibacteriota bacterium</name>
    <dbReference type="NCBI Taxonomy" id="2212470"/>
    <lineage>
        <taxon>Bacteria</taxon>
        <taxon>Candidatus Eiseniibacteriota</taxon>
    </lineage>
</organism>
<dbReference type="AlphaFoldDB" id="A0A933SCK3"/>
<dbReference type="InterPro" id="IPR013324">
    <property type="entry name" value="RNA_pol_sigma_r3/r4-like"/>
</dbReference>
<dbReference type="InterPro" id="IPR014284">
    <property type="entry name" value="RNA_pol_sigma-70_dom"/>
</dbReference>
<dbReference type="GO" id="GO:0006352">
    <property type="term" value="P:DNA-templated transcription initiation"/>
    <property type="evidence" value="ECO:0007669"/>
    <property type="project" value="InterPro"/>
</dbReference>
<dbReference type="InterPro" id="IPR036388">
    <property type="entry name" value="WH-like_DNA-bd_sf"/>
</dbReference>
<name>A0A933SCK3_UNCEI</name>
<dbReference type="NCBIfam" id="TIGR02937">
    <property type="entry name" value="sigma70-ECF"/>
    <property type="match status" value="1"/>
</dbReference>
<evidence type="ECO:0000313" key="1">
    <source>
        <dbReference type="EMBL" id="MBI5169215.1"/>
    </source>
</evidence>
<accession>A0A933SCK3</accession>
<dbReference type="SUPFAM" id="SSF88659">
    <property type="entry name" value="Sigma3 and sigma4 domains of RNA polymerase sigma factors"/>
    <property type="match status" value="1"/>
</dbReference>
<dbReference type="EMBL" id="JACRIW010000047">
    <property type="protein sequence ID" value="MBI5169215.1"/>
    <property type="molecule type" value="Genomic_DNA"/>
</dbReference>
<proteinExistence type="predicted"/>
<dbReference type="GO" id="GO:0003700">
    <property type="term" value="F:DNA-binding transcription factor activity"/>
    <property type="evidence" value="ECO:0007669"/>
    <property type="project" value="InterPro"/>
</dbReference>
<dbReference type="Gene3D" id="1.10.10.10">
    <property type="entry name" value="Winged helix-like DNA-binding domain superfamily/Winged helix DNA-binding domain"/>
    <property type="match status" value="1"/>
</dbReference>
<dbReference type="Proteomes" id="UP000696931">
    <property type="component" value="Unassembled WGS sequence"/>
</dbReference>
<evidence type="ECO:0000313" key="2">
    <source>
        <dbReference type="Proteomes" id="UP000696931"/>
    </source>
</evidence>
<comment type="caution">
    <text evidence="1">The sequence shown here is derived from an EMBL/GenBank/DDBJ whole genome shotgun (WGS) entry which is preliminary data.</text>
</comment>
<reference evidence="1" key="1">
    <citation type="submission" date="2020-07" db="EMBL/GenBank/DDBJ databases">
        <title>Huge and variable diversity of episymbiotic CPR bacteria and DPANN archaea in groundwater ecosystems.</title>
        <authorList>
            <person name="He C.Y."/>
            <person name="Keren R."/>
            <person name="Whittaker M."/>
            <person name="Farag I.F."/>
            <person name="Doudna J."/>
            <person name="Cate J.H.D."/>
            <person name="Banfield J.F."/>
        </authorList>
    </citation>
    <scope>NUCLEOTIDE SEQUENCE</scope>
    <source>
        <strain evidence="1">NC_groundwater_1813_Pr3_B-0.1um_71_17</strain>
    </source>
</reference>
<protein>
    <submittedName>
        <fullName evidence="1">Sigma-70 family RNA polymerase sigma factor</fullName>
    </submittedName>
</protein>
<gene>
    <name evidence="1" type="ORF">HZA61_06980</name>
</gene>
<sequence length="251" mass="27707">MNAADLSPTILWPTRLLALLADMRAGGERAAGVRPQTWLLLRGAVARYLRLHASRSPRVSVEDLEDLASSKALELLLRAESGEWNTAGRAPGELAGYLSTVARNGLWRLLEQRARRRESPEPIESMENLQEHDFVSASPRPEAEAEAREFVSVLEDCVGELSPRARRVWLLRAFFEWTSREIAAHPEVAINAAHVDVVANRARDAVRGCLGRKGLTPRDLPAGTFAALWAGLERWSAAQPLSPEEGKAHES</sequence>